<evidence type="ECO:0000313" key="1">
    <source>
        <dbReference type="EMBL" id="MBB2994788.1"/>
    </source>
</evidence>
<name>A0A839QET9_9MICC</name>
<protein>
    <submittedName>
        <fullName evidence="1">Uncharacterized protein</fullName>
    </submittedName>
</protein>
<organism evidence="1 2">
    <name type="scientific">Paeniglutamicibacter cryotolerans</name>
    <dbReference type="NCBI Taxonomy" id="670079"/>
    <lineage>
        <taxon>Bacteria</taxon>
        <taxon>Bacillati</taxon>
        <taxon>Actinomycetota</taxon>
        <taxon>Actinomycetes</taxon>
        <taxon>Micrococcales</taxon>
        <taxon>Micrococcaceae</taxon>
        <taxon>Paeniglutamicibacter</taxon>
    </lineage>
</organism>
<proteinExistence type="predicted"/>
<dbReference type="Proteomes" id="UP000523000">
    <property type="component" value="Unassembled WGS sequence"/>
</dbReference>
<gene>
    <name evidence="1" type="ORF">E9229_000979</name>
</gene>
<accession>A0A839QET9</accession>
<sequence>MAAEKVKVQFTGIGHPGQAKAVKGCLAGLKISARKKRDGLYATTICRGSQWKGRKYIGTIILDAVREEDPCFGVGKTRTDVGKLRKLALYGPEPKTTDAFDVQAAGGNSPKDLRKVMVIKSRYGERVGEAANKSRV</sequence>
<comment type="caution">
    <text evidence="1">The sequence shown here is derived from an EMBL/GenBank/DDBJ whole genome shotgun (WGS) entry which is preliminary data.</text>
</comment>
<keyword evidence="2" id="KW-1185">Reference proteome</keyword>
<dbReference type="EMBL" id="JACHVS010000001">
    <property type="protein sequence ID" value="MBB2994788.1"/>
    <property type="molecule type" value="Genomic_DNA"/>
</dbReference>
<evidence type="ECO:0000313" key="2">
    <source>
        <dbReference type="Proteomes" id="UP000523000"/>
    </source>
</evidence>
<dbReference type="AlphaFoldDB" id="A0A839QET9"/>
<reference evidence="1 2" key="1">
    <citation type="submission" date="2020-08" db="EMBL/GenBank/DDBJ databases">
        <title>Sequencing the genomes of 1000 actinobacteria strains.</title>
        <authorList>
            <person name="Klenk H.-P."/>
        </authorList>
    </citation>
    <scope>NUCLEOTIDE SEQUENCE [LARGE SCALE GENOMIC DNA]</scope>
    <source>
        <strain evidence="1 2">DSM 22826</strain>
    </source>
</reference>